<dbReference type="GO" id="GO:0030182">
    <property type="term" value="P:neuron differentiation"/>
    <property type="evidence" value="ECO:0007669"/>
    <property type="project" value="UniProtKB-ARBA"/>
</dbReference>
<dbReference type="FunFam" id="2.10.25.10:FF:000472">
    <property type="entry name" value="Uncharacterized protein, isoform A"/>
    <property type="match status" value="1"/>
</dbReference>
<dbReference type="Pfam" id="PF25024">
    <property type="entry name" value="EGF_TEN"/>
    <property type="match status" value="1"/>
</dbReference>
<dbReference type="Pfam" id="PF07645">
    <property type="entry name" value="EGF_CA"/>
    <property type="match status" value="2"/>
</dbReference>
<evidence type="ECO:0000256" key="6">
    <source>
        <dbReference type="ARBA" id="ARBA00022692"/>
    </source>
</evidence>
<feature type="domain" description="EGF-like" evidence="16">
    <location>
        <begin position="948"/>
        <end position="984"/>
    </location>
</feature>
<feature type="disulfide bond" evidence="14">
    <location>
        <begin position="650"/>
        <end position="659"/>
    </location>
</feature>
<feature type="domain" description="EGF-like" evidence="16">
    <location>
        <begin position="210"/>
        <end position="246"/>
    </location>
</feature>
<dbReference type="KEGG" id="cvn:111107254"/>
<comment type="subcellular location">
    <subcellularLocation>
        <location evidence="1">Apical cell membrane</location>
        <topology evidence="1">Single-pass type I membrane protein</topology>
    </subcellularLocation>
</comment>
<feature type="disulfide bond" evidence="14">
    <location>
        <begin position="498"/>
        <end position="507"/>
    </location>
</feature>
<dbReference type="CDD" id="cd00054">
    <property type="entry name" value="EGF_CA"/>
    <property type="match status" value="8"/>
</dbReference>
<dbReference type="GO" id="GO:0080090">
    <property type="term" value="P:regulation of primary metabolic process"/>
    <property type="evidence" value="ECO:0007669"/>
    <property type="project" value="UniProtKB-ARBA"/>
</dbReference>
<dbReference type="FunFam" id="2.10.25.10:FF:000066">
    <property type="entry name" value="FAT atypical cadherin 4"/>
    <property type="match status" value="3"/>
</dbReference>
<evidence type="ECO:0000256" key="14">
    <source>
        <dbReference type="PROSITE-ProRule" id="PRU00076"/>
    </source>
</evidence>
<gene>
    <name evidence="18" type="primary">LOC111107254</name>
</gene>
<feature type="domain" description="EGF-like" evidence="16">
    <location>
        <begin position="836"/>
        <end position="872"/>
    </location>
</feature>
<feature type="domain" description="EGF-like" evidence="16">
    <location>
        <begin position="623"/>
        <end position="660"/>
    </location>
</feature>
<dbReference type="FunFam" id="2.10.25.10:FF:000565">
    <property type="entry name" value="Predicted protein"/>
    <property type="match status" value="1"/>
</dbReference>
<dbReference type="FunFam" id="2.10.25.10:FF:000255">
    <property type="entry name" value="Sushi, nidogen and EGF-like domains 1"/>
    <property type="match status" value="1"/>
</dbReference>
<comment type="caution">
    <text evidence="14">Lacks conserved residue(s) required for the propagation of feature annotation.</text>
</comment>
<feature type="domain" description="EGF-like" evidence="16">
    <location>
        <begin position="395"/>
        <end position="432"/>
    </location>
</feature>
<dbReference type="PANTHER" id="PTHR24033">
    <property type="entry name" value="EGF-LIKE DOMAIN-CONTAINING PROTEIN"/>
    <property type="match status" value="1"/>
</dbReference>
<keyword evidence="4 14" id="KW-0245">EGF-like domain</keyword>
<dbReference type="OrthoDB" id="5953235at2759"/>
<evidence type="ECO:0000256" key="8">
    <source>
        <dbReference type="ARBA" id="ARBA00022737"/>
    </source>
</evidence>
<dbReference type="Proteomes" id="UP000694844">
    <property type="component" value="Chromosome 8"/>
</dbReference>
<feature type="disulfide bond" evidence="14">
    <location>
        <begin position="862"/>
        <end position="871"/>
    </location>
</feature>
<dbReference type="AlphaFoldDB" id="A0A8B8B3S7"/>
<feature type="disulfide bond" evidence="14">
    <location>
        <begin position="384"/>
        <end position="393"/>
    </location>
</feature>
<dbReference type="PANTHER" id="PTHR24033:SF151">
    <property type="entry name" value="NOTCH 2"/>
    <property type="match status" value="1"/>
</dbReference>
<dbReference type="InterPro" id="IPR000152">
    <property type="entry name" value="EGF-type_Asp/Asn_hydroxyl_site"/>
</dbReference>
<dbReference type="PROSITE" id="PS00022">
    <property type="entry name" value="EGF_1"/>
    <property type="match status" value="17"/>
</dbReference>
<keyword evidence="8" id="KW-0677">Repeat</keyword>
<evidence type="ECO:0000256" key="2">
    <source>
        <dbReference type="ARBA" id="ARBA00022473"/>
    </source>
</evidence>
<dbReference type="Pfam" id="PF00008">
    <property type="entry name" value="EGF"/>
    <property type="match status" value="7"/>
</dbReference>
<evidence type="ECO:0000256" key="11">
    <source>
        <dbReference type="ARBA" id="ARBA00023136"/>
    </source>
</evidence>
<evidence type="ECO:0000256" key="7">
    <source>
        <dbReference type="ARBA" id="ARBA00022729"/>
    </source>
</evidence>
<feature type="disulfide bond" evidence="14">
    <location>
        <begin position="825"/>
        <end position="834"/>
    </location>
</feature>
<feature type="chain" id="PRO_5034594102" evidence="15">
    <location>
        <begin position="26"/>
        <end position="1121"/>
    </location>
</feature>
<feature type="signal peptide" evidence="15">
    <location>
        <begin position="1"/>
        <end position="25"/>
    </location>
</feature>
<dbReference type="GeneID" id="111107254"/>
<feature type="disulfide bond" evidence="14">
    <location>
        <begin position="442"/>
        <end position="459"/>
    </location>
</feature>
<feature type="disulfide bond" evidence="14">
    <location>
        <begin position="936"/>
        <end position="945"/>
    </location>
</feature>
<feature type="domain" description="EGF-like" evidence="16">
    <location>
        <begin position="248"/>
        <end position="283"/>
    </location>
</feature>
<feature type="domain" description="EGF-like" evidence="16">
    <location>
        <begin position="322"/>
        <end position="357"/>
    </location>
</feature>
<dbReference type="RefSeq" id="XP_022298070.1">
    <property type="nucleotide sequence ID" value="XM_022442362.1"/>
</dbReference>
<dbReference type="Gene3D" id="2.10.25.10">
    <property type="entry name" value="Laminin"/>
    <property type="match status" value="15"/>
</dbReference>
<dbReference type="SUPFAM" id="SSF57196">
    <property type="entry name" value="EGF/Laminin"/>
    <property type="match status" value="12"/>
</dbReference>
<keyword evidence="17" id="KW-1185">Reference proteome</keyword>
<keyword evidence="2" id="KW-0217">Developmental protein</keyword>
<evidence type="ECO:0000256" key="9">
    <source>
        <dbReference type="ARBA" id="ARBA00022782"/>
    </source>
</evidence>
<feature type="domain" description="EGF-like" evidence="16">
    <location>
        <begin position="358"/>
        <end position="394"/>
    </location>
</feature>
<feature type="disulfide bond" evidence="14">
    <location>
        <begin position="974"/>
        <end position="983"/>
    </location>
</feature>
<feature type="domain" description="EGF-like" evidence="16">
    <location>
        <begin position="509"/>
        <end position="545"/>
    </location>
</feature>
<dbReference type="InterPro" id="IPR049883">
    <property type="entry name" value="NOTCH1_EGF-like"/>
</dbReference>
<keyword evidence="9" id="KW-0221">Differentiation</keyword>
<dbReference type="GO" id="GO:0048592">
    <property type="term" value="P:eye morphogenesis"/>
    <property type="evidence" value="ECO:0007669"/>
    <property type="project" value="UniProtKB-ARBA"/>
</dbReference>
<keyword evidence="11" id="KW-0472">Membrane</keyword>
<name>A0A8B8B3S7_CRAVI</name>
<sequence length="1121" mass="123793">MAVVQKSFFFLEFLLACVLISKVHCNVVVFVHIDQVVIHNETAAIDRCLGSSNDCGVHVNLCIRGDNTRCDETTSAWVNMTGFHTRVIGRNIGDRNNPLMMDANHTMGPSSVLRVSVYNNDSSRILLDQTLNGADQWTNGSQYILYFDQYRTFDLHNNMISVTLTSWFFCSEGYHGPNCNVYCPGDPHRCVVNGVQYCKNGWEGPNCERNVNECHAACSNSYGQCQDTIGGFRCHCGNNAFGEQCIMDNDECDDHPCNTGNCVNTLGGHNCSCPSDVTGANCENLVATTCSSLTCSGNGACSVSKGKVRCSCHFGYVGPDCSIECKLDCLNGGTCVRAPFGLPKCICQPGYQGATCEHQDLCFNHICHNMGTCVQRESTVSCYCDKGSFGDQCEYYDKCYDSPCKNNGVCIKLNKGQYHCSCPHEWTGTNCQTYNCHSASPCQNHGTCVPENTKLGYKCVCPSSAYGDLCQLHNACVSQPCQNGGSCLNNLNDYVCNCAKGYMGRNCEHRDLCYWDGKPCVNGGNCIVNTRECNCSQSWIGGQCEKNINECLYNPCGVFGTCLDVIGGYICQCTTSWTGKNCDIHMSSCAYGPCRNNGKCTDVDSTYVCTCNDQWSGRNCEVDVNECAISSPCQHGGTCVNYHGGYSCHCPTGWTGRHCENDINECLNTGSCPRLMLCNNTQGSYQCLDCSNFKCYHDTRCYVEANGPHCNCSSTAWTGRQCDQKDFCRETCSPLEISTHRCPNRCGLYSECINKEDGYACHYDPCKSSPCQNGGSCFKSHNDFNCKCDIHWAGKACDQVNYCAVNPCQHRGVCVNLPDGYRCKCEPQWIGTNCTEVNYCYPNPCQNKGACTSLTNRYSCLCASEWTGHVCEKRNYCSTNPCQNDGVCINEHSGYTCNCTENWIGSDCEQYDFCHSNPCQHRSTCLNKLHSFSCACHEGFTGVTCETAIEHCLSAPCQNNATCTNNPYGYYCRCVSGYMGPNCMQDLDECKLNMCPSHSTCYNYVGGYDCHWDKRSARDVRHRHQGTQYALLTKSTESLRKATSRVIQSIEGAVIKAACQEKSGKIIPNSLNINGYTMKISFSLECEEKLDEIDVNLPSIYKLCDNEVCKEVTENGALTTN</sequence>
<dbReference type="PROSITE" id="PS50026">
    <property type="entry name" value="EGF_3"/>
    <property type="match status" value="17"/>
</dbReference>
<dbReference type="GO" id="GO:0003002">
    <property type="term" value="P:regionalization"/>
    <property type="evidence" value="ECO:0007669"/>
    <property type="project" value="UniProtKB-ARBA"/>
</dbReference>
<feature type="disulfide bond" evidence="14">
    <location>
        <begin position="325"/>
        <end position="335"/>
    </location>
</feature>
<keyword evidence="3" id="KW-1003">Cell membrane</keyword>
<keyword evidence="13" id="KW-0325">Glycoprotein</keyword>
<dbReference type="GO" id="GO:0048468">
    <property type="term" value="P:cell development"/>
    <property type="evidence" value="ECO:0007669"/>
    <property type="project" value="UniProtKB-ARBA"/>
</dbReference>
<dbReference type="FunFam" id="2.10.25.10:FF:000321">
    <property type="entry name" value="Protein delta homolog 1"/>
    <property type="match status" value="1"/>
</dbReference>
<feature type="domain" description="EGF-like" evidence="16">
    <location>
        <begin position="910"/>
        <end position="946"/>
    </location>
</feature>
<keyword evidence="5" id="KW-0597">Phosphoprotein</keyword>
<keyword evidence="7 15" id="KW-0732">Signal</keyword>
<evidence type="ECO:0000256" key="10">
    <source>
        <dbReference type="ARBA" id="ARBA00022989"/>
    </source>
</evidence>
<dbReference type="GO" id="GO:0051241">
    <property type="term" value="P:negative regulation of multicellular organismal process"/>
    <property type="evidence" value="ECO:0007669"/>
    <property type="project" value="UniProtKB-ARBA"/>
</dbReference>
<dbReference type="GO" id="GO:0051093">
    <property type="term" value="P:negative regulation of developmental process"/>
    <property type="evidence" value="ECO:0007669"/>
    <property type="project" value="UniProtKB-ARBA"/>
</dbReference>
<dbReference type="GO" id="GO:0008593">
    <property type="term" value="P:regulation of Notch signaling pathway"/>
    <property type="evidence" value="ECO:0007669"/>
    <property type="project" value="UniProtKB-ARBA"/>
</dbReference>
<dbReference type="Pfam" id="PF12661">
    <property type="entry name" value="hEGF"/>
    <property type="match status" value="1"/>
</dbReference>
<organism evidence="17 18">
    <name type="scientific">Crassostrea virginica</name>
    <name type="common">Eastern oyster</name>
    <dbReference type="NCBI Taxonomy" id="6565"/>
    <lineage>
        <taxon>Eukaryota</taxon>
        <taxon>Metazoa</taxon>
        <taxon>Spiralia</taxon>
        <taxon>Lophotrochozoa</taxon>
        <taxon>Mollusca</taxon>
        <taxon>Bivalvia</taxon>
        <taxon>Autobranchia</taxon>
        <taxon>Pteriomorphia</taxon>
        <taxon>Ostreida</taxon>
        <taxon>Ostreoidea</taxon>
        <taxon>Ostreidae</taxon>
        <taxon>Crassostrea</taxon>
    </lineage>
</organism>
<protein>
    <submittedName>
        <fullName evidence="18">Neurogenic locus notch homolog protein 1-like</fullName>
    </submittedName>
</protein>
<dbReference type="FunFam" id="2.10.25.10:FF:000143">
    <property type="entry name" value="Protein crumbs 1"/>
    <property type="match status" value="1"/>
</dbReference>
<dbReference type="GO" id="GO:0007154">
    <property type="term" value="P:cell communication"/>
    <property type="evidence" value="ECO:0007669"/>
    <property type="project" value="InterPro"/>
</dbReference>
<feature type="disulfide bond" evidence="14">
    <location>
        <begin position="461"/>
        <end position="470"/>
    </location>
</feature>
<keyword evidence="10" id="KW-1133">Transmembrane helix</keyword>
<evidence type="ECO:0000259" key="16">
    <source>
        <dbReference type="PROSITE" id="PS50026"/>
    </source>
</evidence>
<dbReference type="FunFam" id="2.10.25.10:FF:000151">
    <property type="entry name" value="FAT atypical cadherin 4"/>
    <property type="match status" value="1"/>
</dbReference>
<feature type="disulfide bond" evidence="14">
    <location>
        <begin position="611"/>
        <end position="620"/>
    </location>
</feature>
<dbReference type="InterPro" id="IPR009030">
    <property type="entry name" value="Growth_fac_rcpt_cys_sf"/>
</dbReference>
<feature type="domain" description="EGF-like" evidence="16">
    <location>
        <begin position="547"/>
        <end position="583"/>
    </location>
</feature>
<dbReference type="InterPro" id="IPR001881">
    <property type="entry name" value="EGF-like_Ca-bd_dom"/>
</dbReference>
<evidence type="ECO:0000313" key="17">
    <source>
        <dbReference type="Proteomes" id="UP000694844"/>
    </source>
</evidence>
<evidence type="ECO:0000256" key="1">
    <source>
        <dbReference type="ARBA" id="ARBA00004247"/>
    </source>
</evidence>
<feature type="domain" description="EGF-like" evidence="16">
    <location>
        <begin position="585"/>
        <end position="621"/>
    </location>
</feature>
<evidence type="ECO:0000256" key="15">
    <source>
        <dbReference type="SAM" id="SignalP"/>
    </source>
</evidence>
<evidence type="ECO:0000256" key="3">
    <source>
        <dbReference type="ARBA" id="ARBA00022475"/>
    </source>
</evidence>
<feature type="disulfide bond" evidence="14">
    <location>
        <begin position="535"/>
        <end position="544"/>
    </location>
</feature>
<dbReference type="SMART" id="SM00179">
    <property type="entry name" value="EGF_CA"/>
    <property type="match status" value="18"/>
</dbReference>
<accession>A0A8B8B3S7</accession>
<feature type="disulfide bond" evidence="14">
    <location>
        <begin position="899"/>
        <end position="908"/>
    </location>
</feature>
<dbReference type="GO" id="GO:0060255">
    <property type="term" value="P:regulation of macromolecule metabolic process"/>
    <property type="evidence" value="ECO:0007669"/>
    <property type="project" value="UniProtKB-ARBA"/>
</dbReference>
<feature type="disulfide bond" evidence="14">
    <location>
        <begin position="236"/>
        <end position="245"/>
    </location>
</feature>
<dbReference type="SMART" id="SM00181">
    <property type="entry name" value="EGF"/>
    <property type="match status" value="19"/>
</dbReference>
<dbReference type="GO" id="GO:0005509">
    <property type="term" value="F:calcium ion binding"/>
    <property type="evidence" value="ECO:0007669"/>
    <property type="project" value="InterPro"/>
</dbReference>
<dbReference type="GO" id="GO:0009967">
    <property type="term" value="P:positive regulation of signal transduction"/>
    <property type="evidence" value="ECO:0007669"/>
    <property type="project" value="UniProtKB-ARBA"/>
</dbReference>
<feature type="disulfide bond" evidence="14">
    <location>
        <begin position="347"/>
        <end position="356"/>
    </location>
</feature>
<proteinExistence type="predicted"/>
<feature type="disulfide bond" evidence="14">
    <location>
        <begin position="573"/>
        <end position="582"/>
    </location>
</feature>
<feature type="disulfide bond" evidence="14">
    <location>
        <begin position="788"/>
        <end position="797"/>
    </location>
</feature>
<feature type="domain" description="EGF-like" evidence="16">
    <location>
        <begin position="799"/>
        <end position="835"/>
    </location>
</feature>
<evidence type="ECO:0000256" key="4">
    <source>
        <dbReference type="ARBA" id="ARBA00022536"/>
    </source>
</evidence>
<dbReference type="SMART" id="SM00051">
    <property type="entry name" value="DSL"/>
    <property type="match status" value="1"/>
</dbReference>
<dbReference type="GO" id="GO:0016324">
    <property type="term" value="C:apical plasma membrane"/>
    <property type="evidence" value="ECO:0007669"/>
    <property type="project" value="UniProtKB-SubCell"/>
</dbReference>
<dbReference type="InterPro" id="IPR051830">
    <property type="entry name" value="NOTCH_homolog"/>
</dbReference>
<feature type="disulfide bond" evidence="14">
    <location>
        <begin position="273"/>
        <end position="282"/>
    </location>
</feature>
<evidence type="ECO:0000256" key="5">
    <source>
        <dbReference type="ARBA" id="ARBA00022553"/>
    </source>
</evidence>
<keyword evidence="12 14" id="KW-1015">Disulfide bond</keyword>
<feature type="domain" description="EGF-like" evidence="16">
    <location>
        <begin position="433"/>
        <end position="471"/>
    </location>
</feature>
<dbReference type="PROSITE" id="PS01186">
    <property type="entry name" value="EGF_2"/>
    <property type="match status" value="5"/>
</dbReference>
<feature type="domain" description="EGF-like" evidence="16">
    <location>
        <begin position="472"/>
        <end position="508"/>
    </location>
</feature>
<dbReference type="PROSITE" id="PS01187">
    <property type="entry name" value="EGF_CA"/>
    <property type="match status" value="3"/>
</dbReference>
<dbReference type="InterPro" id="IPR018097">
    <property type="entry name" value="EGF_Ca-bd_CS"/>
</dbReference>
<dbReference type="SUPFAM" id="SSF57184">
    <property type="entry name" value="Growth factor receptor domain"/>
    <property type="match status" value="1"/>
</dbReference>
<dbReference type="InterPro" id="IPR001774">
    <property type="entry name" value="DSL"/>
</dbReference>
<evidence type="ECO:0000256" key="12">
    <source>
        <dbReference type="ARBA" id="ARBA00023157"/>
    </source>
</evidence>
<feature type="domain" description="EGF-like" evidence="16">
    <location>
        <begin position="762"/>
        <end position="798"/>
    </location>
</feature>
<evidence type="ECO:0000256" key="13">
    <source>
        <dbReference type="ARBA" id="ARBA00023180"/>
    </source>
</evidence>
<keyword evidence="6" id="KW-0812">Transmembrane</keyword>
<reference evidence="18" key="1">
    <citation type="submission" date="2025-08" db="UniProtKB">
        <authorList>
            <consortium name="RefSeq"/>
        </authorList>
    </citation>
    <scope>IDENTIFICATION</scope>
    <source>
        <tissue evidence="18">Whole sample</tissue>
    </source>
</reference>
<evidence type="ECO:0000313" key="18">
    <source>
        <dbReference type="RefSeq" id="XP_022298070.1"/>
    </source>
</evidence>
<feature type="disulfide bond" evidence="14">
    <location>
        <begin position="422"/>
        <end position="431"/>
    </location>
</feature>
<dbReference type="InterPro" id="IPR013032">
    <property type="entry name" value="EGF-like_CS"/>
</dbReference>
<dbReference type="PROSITE" id="PS00010">
    <property type="entry name" value="ASX_HYDROXYL"/>
    <property type="match status" value="9"/>
</dbReference>
<dbReference type="InterPro" id="IPR000742">
    <property type="entry name" value="EGF"/>
</dbReference>
<feature type="domain" description="EGF-like" evidence="16">
    <location>
        <begin position="873"/>
        <end position="909"/>
    </location>
</feature>
<feature type="disulfide bond" evidence="14">
    <location>
        <begin position="252"/>
        <end position="262"/>
    </location>
</feature>